<keyword evidence="3" id="KW-1185">Reference proteome</keyword>
<dbReference type="eggNOG" id="ENOG5033NQ6">
    <property type="taxonomic scope" value="Bacteria"/>
</dbReference>
<dbReference type="STRING" id="1189619.pgond44_13758"/>
<dbReference type="PROSITE" id="PS51257">
    <property type="entry name" value="PROKAR_LIPOPROTEIN"/>
    <property type="match status" value="1"/>
</dbReference>
<proteinExistence type="predicted"/>
<sequence>MYHNLKMAGSSLLLICFMFSCSVNTEKHEITTPVLDLKAVGPLFEGSNTATATWEFTLEDLFPNLEENIKIEKAKVKSIQIQTREGMDFPKIGKMVIEMKSKYTDMTKIGLLDDNIQPNKKYTFQVADEQEDLQTAISDERITFVGDFDMLEDEYYEDVIFDLQVTLEIETRN</sequence>
<evidence type="ECO:0000313" key="3">
    <source>
        <dbReference type="Proteomes" id="UP000012317"/>
    </source>
</evidence>
<feature type="signal peptide" evidence="1">
    <location>
        <begin position="1"/>
        <end position="25"/>
    </location>
</feature>
<gene>
    <name evidence="2" type="ORF">pgond44_13758</name>
</gene>
<dbReference type="AlphaFoldDB" id="N1WSF4"/>
<evidence type="ECO:0008006" key="4">
    <source>
        <dbReference type="Google" id="ProtNLM"/>
    </source>
</evidence>
<evidence type="ECO:0000313" key="2">
    <source>
        <dbReference type="EMBL" id="EMY80044.1"/>
    </source>
</evidence>
<feature type="chain" id="PRO_5004113008" description="Lipid/polyisoprenoid-binding YceI-like domain-containing protein" evidence="1">
    <location>
        <begin position="26"/>
        <end position="173"/>
    </location>
</feature>
<name>N1WSF4_9FLAO</name>
<dbReference type="EMBL" id="APLF01000020">
    <property type="protein sequence ID" value="EMY80044.1"/>
    <property type="molecule type" value="Genomic_DNA"/>
</dbReference>
<protein>
    <recommendedName>
        <fullName evidence="4">Lipid/polyisoprenoid-binding YceI-like domain-containing protein</fullName>
    </recommendedName>
</protein>
<comment type="caution">
    <text evidence="2">The sequence shown here is derived from an EMBL/GenBank/DDBJ whole genome shotgun (WGS) entry which is preliminary data.</text>
</comment>
<evidence type="ECO:0000256" key="1">
    <source>
        <dbReference type="SAM" id="SignalP"/>
    </source>
</evidence>
<keyword evidence="1" id="KW-0732">Signal</keyword>
<accession>N1WSF4</accession>
<reference evidence="2 3" key="1">
    <citation type="journal article" date="2014" name="Genome Biol. Evol.">
        <title>Extensive gene acquisition in the extremely psychrophilic bacterial species Psychroflexus torquis and the link to sea-ice ecosystem specialism.</title>
        <authorList>
            <person name="Feng S."/>
            <person name="Powell S.M."/>
            <person name="Wilson R."/>
            <person name="Bowman J.P."/>
        </authorList>
    </citation>
    <scope>NUCLEOTIDE SEQUENCE [LARGE SCALE GENOMIC DNA]</scope>
    <source>
        <strain evidence="2 3">ACAM 44</strain>
    </source>
</reference>
<dbReference type="Proteomes" id="UP000012317">
    <property type="component" value="Unassembled WGS sequence"/>
</dbReference>
<organism evidence="2 3">
    <name type="scientific">Psychroflexus gondwanensis ACAM 44</name>
    <dbReference type="NCBI Taxonomy" id="1189619"/>
    <lineage>
        <taxon>Bacteria</taxon>
        <taxon>Pseudomonadati</taxon>
        <taxon>Bacteroidota</taxon>
        <taxon>Flavobacteriia</taxon>
        <taxon>Flavobacteriales</taxon>
        <taxon>Flavobacteriaceae</taxon>
        <taxon>Psychroflexus</taxon>
    </lineage>
</organism>
<dbReference type="RefSeq" id="WP_003444097.1">
    <property type="nucleotide sequence ID" value="NZ_APLF01000020.1"/>
</dbReference>